<dbReference type="InterPro" id="IPR051415">
    <property type="entry name" value="LAAT-1"/>
</dbReference>
<evidence type="ECO:0008006" key="8">
    <source>
        <dbReference type="Google" id="ProtNLM"/>
    </source>
</evidence>
<dbReference type="Proteomes" id="UP000054144">
    <property type="component" value="Unassembled WGS sequence"/>
</dbReference>
<accession>A0A0D7AAV3</accession>
<organism evidence="6 7">
    <name type="scientific">Fistulina hepatica ATCC 64428</name>
    <dbReference type="NCBI Taxonomy" id="1128425"/>
    <lineage>
        <taxon>Eukaryota</taxon>
        <taxon>Fungi</taxon>
        <taxon>Dikarya</taxon>
        <taxon>Basidiomycota</taxon>
        <taxon>Agaricomycotina</taxon>
        <taxon>Agaricomycetes</taxon>
        <taxon>Agaricomycetidae</taxon>
        <taxon>Agaricales</taxon>
        <taxon>Fistulinaceae</taxon>
        <taxon>Fistulina</taxon>
    </lineage>
</organism>
<dbReference type="Pfam" id="PF04193">
    <property type="entry name" value="PQ-loop"/>
    <property type="match status" value="2"/>
</dbReference>
<protein>
    <recommendedName>
        <fullName evidence="8">PQ-loop-domain-containing protein</fullName>
    </recommendedName>
</protein>
<evidence type="ECO:0000256" key="4">
    <source>
        <dbReference type="ARBA" id="ARBA00023136"/>
    </source>
</evidence>
<evidence type="ECO:0000313" key="7">
    <source>
        <dbReference type="Proteomes" id="UP000054144"/>
    </source>
</evidence>
<gene>
    <name evidence="6" type="ORF">FISHEDRAFT_21634</name>
</gene>
<evidence type="ECO:0000256" key="5">
    <source>
        <dbReference type="SAM" id="Phobius"/>
    </source>
</evidence>
<dbReference type="PANTHER" id="PTHR16201">
    <property type="entry name" value="SEVEN TRANSMEMBRANE PROTEIN 1-RELATED"/>
    <property type="match status" value="1"/>
</dbReference>
<dbReference type="InterPro" id="IPR006603">
    <property type="entry name" value="PQ-loop_rpt"/>
</dbReference>
<proteinExistence type="predicted"/>
<dbReference type="SMART" id="SM00679">
    <property type="entry name" value="CTNS"/>
    <property type="match status" value="2"/>
</dbReference>
<keyword evidence="3 5" id="KW-1133">Transmembrane helix</keyword>
<feature type="transmembrane region" description="Helical" evidence="5">
    <location>
        <begin position="24"/>
        <end position="46"/>
    </location>
</feature>
<feature type="transmembrane region" description="Helical" evidence="5">
    <location>
        <begin position="158"/>
        <end position="181"/>
    </location>
</feature>
<sequence>GAVFWAVQIIPQIWKTWREKSTQGLSTILVFGWSLSAPFMGVYCIVQNLNIPLIIQPQVFGTLCLVSWAQCLYYSRTPYRTRCAVLSFFVAAVTIGAFEVGMVYAVRPAVNRGDTGAVKVFGILSSVLISISLIPQYWEIYKMKEVQGISIPFMVVDMLGAASYSAVVVLDGLIILLALVLNPLAKRRRRRAA</sequence>
<dbReference type="Gene3D" id="1.20.1280.290">
    <property type="match status" value="2"/>
</dbReference>
<dbReference type="GO" id="GO:0016020">
    <property type="term" value="C:membrane"/>
    <property type="evidence" value="ECO:0007669"/>
    <property type="project" value="UniProtKB-SubCell"/>
</dbReference>
<dbReference type="AlphaFoldDB" id="A0A0D7AAV3"/>
<comment type="subcellular location">
    <subcellularLocation>
        <location evidence="1">Membrane</location>
        <topology evidence="1">Multi-pass membrane protein</topology>
    </subcellularLocation>
</comment>
<evidence type="ECO:0000256" key="3">
    <source>
        <dbReference type="ARBA" id="ARBA00022989"/>
    </source>
</evidence>
<evidence type="ECO:0000313" key="6">
    <source>
        <dbReference type="EMBL" id="KIY48137.1"/>
    </source>
</evidence>
<dbReference type="OrthoDB" id="407617at2759"/>
<keyword evidence="7" id="KW-1185">Reference proteome</keyword>
<feature type="non-terminal residue" evidence="6">
    <location>
        <position position="1"/>
    </location>
</feature>
<evidence type="ECO:0000256" key="2">
    <source>
        <dbReference type="ARBA" id="ARBA00022692"/>
    </source>
</evidence>
<evidence type="ECO:0000256" key="1">
    <source>
        <dbReference type="ARBA" id="ARBA00004141"/>
    </source>
</evidence>
<feature type="non-terminal residue" evidence="6">
    <location>
        <position position="193"/>
    </location>
</feature>
<dbReference type="PANTHER" id="PTHR16201:SF37">
    <property type="entry name" value="PQ-LOOP REPEAT-CONTAINING PROTEIN"/>
    <property type="match status" value="1"/>
</dbReference>
<dbReference type="EMBL" id="KN881856">
    <property type="protein sequence ID" value="KIY48137.1"/>
    <property type="molecule type" value="Genomic_DNA"/>
</dbReference>
<reference evidence="6 7" key="1">
    <citation type="journal article" date="2015" name="Fungal Genet. Biol.">
        <title>Evolution of novel wood decay mechanisms in Agaricales revealed by the genome sequences of Fistulina hepatica and Cylindrobasidium torrendii.</title>
        <authorList>
            <person name="Floudas D."/>
            <person name="Held B.W."/>
            <person name="Riley R."/>
            <person name="Nagy L.G."/>
            <person name="Koehler G."/>
            <person name="Ransdell A.S."/>
            <person name="Younus H."/>
            <person name="Chow J."/>
            <person name="Chiniquy J."/>
            <person name="Lipzen A."/>
            <person name="Tritt A."/>
            <person name="Sun H."/>
            <person name="Haridas S."/>
            <person name="LaButti K."/>
            <person name="Ohm R.A."/>
            <person name="Kues U."/>
            <person name="Blanchette R.A."/>
            <person name="Grigoriev I.V."/>
            <person name="Minto R.E."/>
            <person name="Hibbett D.S."/>
        </authorList>
    </citation>
    <scope>NUCLEOTIDE SEQUENCE [LARGE SCALE GENOMIC DNA]</scope>
    <source>
        <strain evidence="6 7">ATCC 64428</strain>
    </source>
</reference>
<feature type="transmembrane region" description="Helical" evidence="5">
    <location>
        <begin position="87"/>
        <end position="106"/>
    </location>
</feature>
<keyword evidence="2 5" id="KW-0812">Transmembrane</keyword>
<keyword evidence="4 5" id="KW-0472">Membrane</keyword>
<feature type="transmembrane region" description="Helical" evidence="5">
    <location>
        <begin position="118"/>
        <end position="138"/>
    </location>
</feature>
<name>A0A0D7AAV3_9AGAR</name>